<proteinExistence type="predicted"/>
<protein>
    <submittedName>
        <fullName evidence="1">HTH domain protein</fullName>
    </submittedName>
</protein>
<organism evidence="1">
    <name type="scientific">Siphoviridae sp. ctYcY12</name>
    <dbReference type="NCBI Taxonomy" id="2825550"/>
    <lineage>
        <taxon>Viruses</taxon>
        <taxon>Duplodnaviria</taxon>
        <taxon>Heunggongvirae</taxon>
        <taxon>Uroviricota</taxon>
        <taxon>Caudoviricetes</taxon>
    </lineage>
</organism>
<evidence type="ECO:0000313" key="1">
    <source>
        <dbReference type="EMBL" id="DAF85686.1"/>
    </source>
</evidence>
<dbReference type="EMBL" id="BK015928">
    <property type="protein sequence ID" value="DAF85686.1"/>
    <property type="molecule type" value="Genomic_DNA"/>
</dbReference>
<name>A0A8S5TU05_9CAUD</name>
<reference evidence="1" key="1">
    <citation type="journal article" date="2021" name="Proc. Natl. Acad. Sci. U.S.A.">
        <title>A Catalog of Tens of Thousands of Viruses from Human Metagenomes Reveals Hidden Associations with Chronic Diseases.</title>
        <authorList>
            <person name="Tisza M.J."/>
            <person name="Buck C.B."/>
        </authorList>
    </citation>
    <scope>NUCLEOTIDE SEQUENCE</scope>
    <source>
        <strain evidence="1">CtYcY12</strain>
    </source>
</reference>
<accession>A0A8S5TU05</accession>
<sequence>MDGQIELLDYLETLENKGVDILNYIPKGQENAVTRAELCKRTGLTDRMMRDALHDAKLKTPILNMQDGRGYFIPDMNIENDRFILLRHVRQEESRIRSTIEPLEVERQTLRDCGIDWREEGEQ</sequence>